<evidence type="ECO:0000256" key="5">
    <source>
        <dbReference type="ARBA" id="ARBA00022989"/>
    </source>
</evidence>
<dbReference type="PANTHER" id="PTHR23033">
    <property type="entry name" value="BETA1,3-GALACTOSYLTRANSFERASE"/>
    <property type="match status" value="1"/>
</dbReference>
<dbReference type="GO" id="GO:0016020">
    <property type="term" value="C:membrane"/>
    <property type="evidence" value="ECO:0007669"/>
    <property type="project" value="UniProtKB-SubCell"/>
</dbReference>
<keyword evidence="3" id="KW-0812">Transmembrane</keyword>
<gene>
    <name evidence="8" type="ORF">GPECTOR_2g1148</name>
</gene>
<sequence length="928" mass="100298">MLTLVHKPASTDEPQAGSQTAVDGPPDATALALRDLLRSRRPPFDRTLPHKLPGATYADSDFLFVTASTPERYLLAQASRFWRRGIRAFIATNNTADLEQLNVRNKPHGELYGYFPDEGTPELGPRFHGSKLGDSRAAMAPFLAHEAFNGMYKWMLYGDDDTAFLMPAVRRLLAHLDPELPHAVTDNLWYSHMHPNLFAPRCLPCHLAAEAGPTDPQDPQERLPTVAELREGYGHFLEGVVEKAPPELRPRMRFPTYAVFNRTQARLAALGLAPGDVVPGIRYAPRPACPFCTARAACTPAPLHPAAIRFVHEVPRAAELKSLVELAEEAAGGGATAAGGARPAGGAAPQEGYLPVNPAAARGDGAVSPMDPYGVGRWQGTAAVPPVPPPPPSTTTFSANTGIVEFNAAGNVTELLAYDPDIARPAAAALGDAELALRDLLRSRRAPFDPTLPHKLPGATYADSDFLFVTASTPERYLLAQASRSWRRGIRAFIATNNTADLEQLNVRNKPHGELYGFFPDEGTPELGPRFHGSKLGDSRAAMAPFLAHEAYGETYKWVLYGDDDTVFYMPAVRSLLAHLDPEQPVALSDNLWFGRRRTNLFAPRCLPCHLAVEADPASAPSGEAGEEEDQEWPRERRRVRIPSVTELVDGFTRFMLGARSAADLERSEVQRRARERPFQEWNRTLARVSALGLAPNDAVPGARYAPRPACPFCTARAACTPAPPEAAVSLTKGLAGLATSLATAAAGPARAAGQVPGCPPSHAHGGGGVILSVGLLRRLPPSRVRDCISRQFRATGGDALLSTCLWVEGYAFTDPGFSTLAVNDGHHVAFASEAAKWTMANPLDVVLHGKCDARCRWAVHHAVTQHTRARRFQSYDQGAAFLYGTMATYGATRKWMAFMAQQKSDLRELQALLGTGGVGEGQYQAPA</sequence>
<evidence type="ECO:0000313" key="8">
    <source>
        <dbReference type="EMBL" id="KXZ55598.1"/>
    </source>
</evidence>
<keyword evidence="4" id="KW-0735">Signal-anchor</keyword>
<organism evidence="8 9">
    <name type="scientific">Gonium pectorale</name>
    <name type="common">Green alga</name>
    <dbReference type="NCBI Taxonomy" id="33097"/>
    <lineage>
        <taxon>Eukaryota</taxon>
        <taxon>Viridiplantae</taxon>
        <taxon>Chlorophyta</taxon>
        <taxon>core chlorophytes</taxon>
        <taxon>Chlorophyceae</taxon>
        <taxon>CS clade</taxon>
        <taxon>Chlamydomonadales</taxon>
        <taxon>Volvocaceae</taxon>
        <taxon>Gonium</taxon>
    </lineage>
</organism>
<evidence type="ECO:0000256" key="2">
    <source>
        <dbReference type="ARBA" id="ARBA00006462"/>
    </source>
</evidence>
<evidence type="ECO:0000256" key="6">
    <source>
        <dbReference type="ARBA" id="ARBA00023136"/>
    </source>
</evidence>
<comment type="similarity">
    <text evidence="2">Belongs to the glycosyltransferase 31 family. Beta3-Gal-T subfamily.</text>
</comment>
<keyword evidence="5" id="KW-1133">Transmembrane helix</keyword>
<reference evidence="9" key="1">
    <citation type="journal article" date="2016" name="Nat. Commun.">
        <title>The Gonium pectorale genome demonstrates co-option of cell cycle regulation during the evolution of multicellularity.</title>
        <authorList>
            <person name="Hanschen E.R."/>
            <person name="Marriage T.N."/>
            <person name="Ferris P.J."/>
            <person name="Hamaji T."/>
            <person name="Toyoda A."/>
            <person name="Fujiyama A."/>
            <person name="Neme R."/>
            <person name="Noguchi H."/>
            <person name="Minakuchi Y."/>
            <person name="Suzuki M."/>
            <person name="Kawai-Toyooka H."/>
            <person name="Smith D.R."/>
            <person name="Sparks H."/>
            <person name="Anderson J."/>
            <person name="Bakaric R."/>
            <person name="Luria V."/>
            <person name="Karger A."/>
            <person name="Kirschner M.W."/>
            <person name="Durand P.M."/>
            <person name="Michod R.E."/>
            <person name="Nozaki H."/>
            <person name="Olson B.J."/>
        </authorList>
    </citation>
    <scope>NUCLEOTIDE SEQUENCE [LARGE SCALE GENOMIC DNA]</scope>
    <source>
        <strain evidence="9">NIES-2863</strain>
    </source>
</reference>
<keyword evidence="9" id="KW-1185">Reference proteome</keyword>
<comment type="subcellular location">
    <subcellularLocation>
        <location evidence="1">Membrane</location>
        <topology evidence="1">Single-pass type II membrane protein</topology>
    </subcellularLocation>
</comment>
<dbReference type="Gene3D" id="3.90.550.50">
    <property type="match status" value="1"/>
</dbReference>
<evidence type="ECO:0000256" key="3">
    <source>
        <dbReference type="ARBA" id="ARBA00022692"/>
    </source>
</evidence>
<dbReference type="AlphaFoldDB" id="A0A150H156"/>
<evidence type="ECO:0000256" key="1">
    <source>
        <dbReference type="ARBA" id="ARBA00004606"/>
    </source>
</evidence>
<proteinExistence type="inferred from homology"/>
<protein>
    <submittedName>
        <fullName evidence="8">Uncharacterized protein</fullName>
    </submittedName>
</protein>
<keyword evidence="6" id="KW-0472">Membrane</keyword>
<dbReference type="EMBL" id="LSYV01000003">
    <property type="protein sequence ID" value="KXZ55598.1"/>
    <property type="molecule type" value="Genomic_DNA"/>
</dbReference>
<evidence type="ECO:0000256" key="7">
    <source>
        <dbReference type="SAM" id="MobiDB-lite"/>
    </source>
</evidence>
<evidence type="ECO:0000313" key="9">
    <source>
        <dbReference type="Proteomes" id="UP000075714"/>
    </source>
</evidence>
<comment type="caution">
    <text evidence="8">The sequence shown here is derived from an EMBL/GenBank/DDBJ whole genome shotgun (WGS) entry which is preliminary data.</text>
</comment>
<dbReference type="InterPro" id="IPR026050">
    <property type="entry name" value="C1GALT1/C1GALT1_chp1"/>
</dbReference>
<feature type="compositionally biased region" description="Polar residues" evidence="7">
    <location>
        <begin position="12"/>
        <end position="21"/>
    </location>
</feature>
<evidence type="ECO:0000256" key="4">
    <source>
        <dbReference type="ARBA" id="ARBA00022968"/>
    </source>
</evidence>
<dbReference type="PANTHER" id="PTHR23033:SF50">
    <property type="entry name" value="HEXOSYLTRANSFERASE"/>
    <property type="match status" value="1"/>
</dbReference>
<feature type="region of interest" description="Disordered" evidence="7">
    <location>
        <begin position="1"/>
        <end position="26"/>
    </location>
</feature>
<dbReference type="OrthoDB" id="421979at2759"/>
<accession>A0A150H156</accession>
<dbReference type="Proteomes" id="UP000075714">
    <property type="component" value="Unassembled WGS sequence"/>
</dbReference>
<name>A0A150H156_GONPE</name>
<feature type="region of interest" description="Disordered" evidence="7">
    <location>
        <begin position="616"/>
        <end position="635"/>
    </location>
</feature>